<organism evidence="2 3">
    <name type="scientific">Cyclotella atomus</name>
    <dbReference type="NCBI Taxonomy" id="382360"/>
    <lineage>
        <taxon>Eukaryota</taxon>
        <taxon>Sar</taxon>
        <taxon>Stramenopiles</taxon>
        <taxon>Ochrophyta</taxon>
        <taxon>Bacillariophyta</taxon>
        <taxon>Coscinodiscophyceae</taxon>
        <taxon>Thalassiosirophycidae</taxon>
        <taxon>Stephanodiscales</taxon>
        <taxon>Stephanodiscaceae</taxon>
        <taxon>Cyclotella</taxon>
    </lineage>
</organism>
<feature type="region of interest" description="Disordered" evidence="1">
    <location>
        <begin position="51"/>
        <end position="100"/>
    </location>
</feature>
<evidence type="ECO:0000313" key="2">
    <source>
        <dbReference type="EMBL" id="KAL3777886.1"/>
    </source>
</evidence>
<sequence length="218" mass="23388">MPFFPFQRSSTAAAAAAAAGAHHHRQLSLSSSPKDARIAEIRAETVAMANSGELTLSRSKTSSGHTLRSNTSGRMHSSGHSRPLQSSGHRAVTAGGSIKVHQRIVAMEPDEDSSRHSKRIDQGILDASREALEVGSRLKSEQQLQQNEQQGGMTSWWNSLSYYAGTGTNSNVVGPGSVAGSPSQQQQLQKDAANATSSKLNEDEILQHKTTVSRKFRV</sequence>
<dbReference type="Proteomes" id="UP001530400">
    <property type="component" value="Unassembled WGS sequence"/>
</dbReference>
<feature type="compositionally biased region" description="Polar residues" evidence="1">
    <location>
        <begin position="52"/>
        <end position="88"/>
    </location>
</feature>
<gene>
    <name evidence="2" type="ORF">ACHAWO_001513</name>
</gene>
<reference evidence="2 3" key="1">
    <citation type="submission" date="2024-10" db="EMBL/GenBank/DDBJ databases">
        <title>Updated reference genomes for cyclostephanoid diatoms.</title>
        <authorList>
            <person name="Roberts W.R."/>
            <person name="Alverson A.J."/>
        </authorList>
    </citation>
    <scope>NUCLEOTIDE SEQUENCE [LARGE SCALE GENOMIC DNA]</scope>
    <source>
        <strain evidence="2 3">AJA010-31</strain>
    </source>
</reference>
<proteinExistence type="predicted"/>
<protein>
    <submittedName>
        <fullName evidence="2">Uncharacterized protein</fullName>
    </submittedName>
</protein>
<dbReference type="EMBL" id="JALLPJ020001021">
    <property type="protein sequence ID" value="KAL3777886.1"/>
    <property type="molecule type" value="Genomic_DNA"/>
</dbReference>
<dbReference type="AlphaFoldDB" id="A0ABD3NQU5"/>
<accession>A0ABD3NQU5</accession>
<feature type="compositionally biased region" description="Polar residues" evidence="1">
    <location>
        <begin position="180"/>
        <end position="199"/>
    </location>
</feature>
<comment type="caution">
    <text evidence="2">The sequence shown here is derived from an EMBL/GenBank/DDBJ whole genome shotgun (WGS) entry which is preliminary data.</text>
</comment>
<name>A0ABD3NQU5_9STRA</name>
<keyword evidence="3" id="KW-1185">Reference proteome</keyword>
<evidence type="ECO:0000313" key="3">
    <source>
        <dbReference type="Proteomes" id="UP001530400"/>
    </source>
</evidence>
<feature type="region of interest" description="Disordered" evidence="1">
    <location>
        <begin position="173"/>
        <end position="201"/>
    </location>
</feature>
<evidence type="ECO:0000256" key="1">
    <source>
        <dbReference type="SAM" id="MobiDB-lite"/>
    </source>
</evidence>